<keyword evidence="1" id="KW-0812">Transmembrane</keyword>
<feature type="transmembrane region" description="Helical" evidence="1">
    <location>
        <begin position="251"/>
        <end position="268"/>
    </location>
</feature>
<proteinExistence type="predicted"/>
<feature type="transmembrane region" description="Helical" evidence="1">
    <location>
        <begin position="527"/>
        <end position="548"/>
    </location>
</feature>
<keyword evidence="3" id="KW-1185">Reference proteome</keyword>
<keyword evidence="1" id="KW-0472">Membrane</keyword>
<reference evidence="2" key="1">
    <citation type="submission" date="2021-02" db="EMBL/GenBank/DDBJ databases">
        <authorList>
            <person name="Dougan E. K."/>
            <person name="Rhodes N."/>
            <person name="Thang M."/>
            <person name="Chan C."/>
        </authorList>
    </citation>
    <scope>NUCLEOTIDE SEQUENCE</scope>
</reference>
<accession>A0A812V2Y1</accession>
<evidence type="ECO:0000256" key="1">
    <source>
        <dbReference type="SAM" id="Phobius"/>
    </source>
</evidence>
<dbReference type="Proteomes" id="UP000604046">
    <property type="component" value="Unassembled WGS sequence"/>
</dbReference>
<feature type="transmembrane region" description="Helical" evidence="1">
    <location>
        <begin position="488"/>
        <end position="521"/>
    </location>
</feature>
<comment type="caution">
    <text evidence="2">The sequence shown here is derived from an EMBL/GenBank/DDBJ whole genome shotgun (WGS) entry which is preliminary data.</text>
</comment>
<feature type="transmembrane region" description="Helical" evidence="1">
    <location>
        <begin position="447"/>
        <end position="467"/>
    </location>
</feature>
<organism evidence="2 3">
    <name type="scientific">Symbiodinium natans</name>
    <dbReference type="NCBI Taxonomy" id="878477"/>
    <lineage>
        <taxon>Eukaryota</taxon>
        <taxon>Sar</taxon>
        <taxon>Alveolata</taxon>
        <taxon>Dinophyceae</taxon>
        <taxon>Suessiales</taxon>
        <taxon>Symbiodiniaceae</taxon>
        <taxon>Symbiodinium</taxon>
    </lineage>
</organism>
<dbReference type="OrthoDB" id="423576at2759"/>
<gene>
    <name evidence="2" type="ORF">SNAT2548_LOCUS34087</name>
</gene>
<sequence>MHSIQAQAALADQHGLFRAASALDVTSSLLNCSRCLPVNSLRKVANADIFLSHSWSCASWKKALAVCHHLNLDLAIASSLVVAALSATFILFLLQAGDADQRFIPQPEDVLFVWLFCLPMATFLIVYLFGHVFSKTGIWFDQVCVEQDQPSVKAQTLQAVPAFVAQSAQMLVLWDETYCQRLWCNYELAVRAKTGPTHAMVLVPIWKPLWTLSWFGIGFLLSCMVIGYKPPPFELDSRRALFISMFELESLPAYMYVASGVPFSWFCLEKLRRHRWMLDEMASFDLKNARCSVESDRQIIEEHISDLFDEALDPPLSVAFDADESRPPPLMDEMSLWHTLRTNIQQPSSEVDEMQDAAVPLVQTIRDIRHVTSYPTRAEVIDEFNTYVRGTLRDSVVIALGQENEMSFKMCMVAVLPFIFMSLLSVLGCDGHRDCRVAASDMGFSSVPAYLVSDVALNLLLAPLNLATNVPLALRCNQLVTRCAAEHGFLQLLLGSILTGTALWMSDCFLIGTAGTLLVIIEKYSPIWLAAFLACLFIQLAAVCLLFCKITLPRPNLACCRSIVVTPGSA</sequence>
<keyword evidence="1" id="KW-1133">Transmembrane helix</keyword>
<dbReference type="AlphaFoldDB" id="A0A812V2Y1"/>
<dbReference type="EMBL" id="CAJNDS010002793">
    <property type="protein sequence ID" value="CAE7599154.1"/>
    <property type="molecule type" value="Genomic_DNA"/>
</dbReference>
<feature type="transmembrane region" description="Helical" evidence="1">
    <location>
        <begin position="111"/>
        <end position="130"/>
    </location>
</feature>
<feature type="transmembrane region" description="Helical" evidence="1">
    <location>
        <begin position="70"/>
        <end position="91"/>
    </location>
</feature>
<feature type="transmembrane region" description="Helical" evidence="1">
    <location>
        <begin position="410"/>
        <end position="427"/>
    </location>
</feature>
<name>A0A812V2Y1_9DINO</name>
<evidence type="ECO:0000313" key="2">
    <source>
        <dbReference type="EMBL" id="CAE7599154.1"/>
    </source>
</evidence>
<protein>
    <submittedName>
        <fullName evidence="2">Uncharacterized protein</fullName>
    </submittedName>
</protein>
<evidence type="ECO:0000313" key="3">
    <source>
        <dbReference type="Proteomes" id="UP000604046"/>
    </source>
</evidence>
<feature type="transmembrane region" description="Helical" evidence="1">
    <location>
        <begin position="209"/>
        <end position="228"/>
    </location>
</feature>